<organism evidence="2 3">
    <name type="scientific">Panagrellus redivivus</name>
    <name type="common">Microworm</name>
    <dbReference type="NCBI Taxonomy" id="6233"/>
    <lineage>
        <taxon>Eukaryota</taxon>
        <taxon>Metazoa</taxon>
        <taxon>Ecdysozoa</taxon>
        <taxon>Nematoda</taxon>
        <taxon>Chromadorea</taxon>
        <taxon>Rhabditida</taxon>
        <taxon>Tylenchina</taxon>
        <taxon>Panagrolaimomorpha</taxon>
        <taxon>Panagrolaimoidea</taxon>
        <taxon>Panagrolaimidae</taxon>
        <taxon>Panagrellus</taxon>
    </lineage>
</organism>
<evidence type="ECO:0000313" key="3">
    <source>
        <dbReference type="WBParaSite" id="Pan_g7032.t1"/>
    </source>
</evidence>
<accession>A0A7E4W6Z6</accession>
<name>A0A7E4W6Z6_PANRE</name>
<dbReference type="Proteomes" id="UP000492821">
    <property type="component" value="Unassembled WGS sequence"/>
</dbReference>
<reference evidence="3" key="2">
    <citation type="submission" date="2020-10" db="UniProtKB">
        <authorList>
            <consortium name="WormBaseParasite"/>
        </authorList>
    </citation>
    <scope>IDENTIFICATION</scope>
</reference>
<proteinExistence type="predicted"/>
<feature type="region of interest" description="Disordered" evidence="1">
    <location>
        <begin position="1"/>
        <end position="20"/>
    </location>
</feature>
<sequence length="85" mass="9153">MSPSNGNWQRSVAQTPGQPPAVAVLQRRKLALKLVHVAWVDPAHMPQHSCLYDFLNLAMRNDSISTCSGVFLEVGIVGKVNPGSG</sequence>
<keyword evidence="2" id="KW-1185">Reference proteome</keyword>
<feature type="compositionally biased region" description="Polar residues" evidence="1">
    <location>
        <begin position="1"/>
        <end position="16"/>
    </location>
</feature>
<reference evidence="2" key="1">
    <citation type="journal article" date="2013" name="Genetics">
        <title>The draft genome and transcriptome of Panagrellus redivivus are shaped by the harsh demands of a free-living lifestyle.</title>
        <authorList>
            <person name="Srinivasan J."/>
            <person name="Dillman A.R."/>
            <person name="Macchietto M.G."/>
            <person name="Heikkinen L."/>
            <person name="Lakso M."/>
            <person name="Fracchia K.M."/>
            <person name="Antoshechkin I."/>
            <person name="Mortazavi A."/>
            <person name="Wong G."/>
            <person name="Sternberg P.W."/>
        </authorList>
    </citation>
    <scope>NUCLEOTIDE SEQUENCE [LARGE SCALE GENOMIC DNA]</scope>
    <source>
        <strain evidence="2">MT8872</strain>
    </source>
</reference>
<evidence type="ECO:0000313" key="2">
    <source>
        <dbReference type="Proteomes" id="UP000492821"/>
    </source>
</evidence>
<dbReference type="WBParaSite" id="Pan_g7032.t1">
    <property type="protein sequence ID" value="Pan_g7032.t1"/>
    <property type="gene ID" value="Pan_g7032"/>
</dbReference>
<protein>
    <submittedName>
        <fullName evidence="3">Uncharacterized protein</fullName>
    </submittedName>
</protein>
<dbReference type="AlphaFoldDB" id="A0A7E4W6Z6"/>
<evidence type="ECO:0000256" key="1">
    <source>
        <dbReference type="SAM" id="MobiDB-lite"/>
    </source>
</evidence>